<dbReference type="Proteomes" id="UP001597097">
    <property type="component" value="Unassembled WGS sequence"/>
</dbReference>
<evidence type="ECO:0000313" key="1">
    <source>
        <dbReference type="EMBL" id="MFD1537184.1"/>
    </source>
</evidence>
<dbReference type="EMBL" id="JBHUCM010000008">
    <property type="protein sequence ID" value="MFD1537184.1"/>
    <property type="molecule type" value="Genomic_DNA"/>
</dbReference>
<keyword evidence="2" id="KW-1185">Reference proteome</keyword>
<proteinExistence type="predicted"/>
<accession>A0ABW4G355</accession>
<dbReference type="RefSeq" id="WP_281429208.1">
    <property type="nucleotide sequence ID" value="NZ_JAHKRM010000059.1"/>
</dbReference>
<evidence type="ECO:0000313" key="2">
    <source>
        <dbReference type="Proteomes" id="UP001597097"/>
    </source>
</evidence>
<name>A0ABW4G355_9ACTN</name>
<sequence length="40" mass="4519">MYSGWKEEMTFVCLRAKATDAAGNAVEQTVIRAYRIAPRN</sequence>
<organism evidence="1 2">
    <name type="scientific">Nonomuraea guangzhouensis</name>
    <dbReference type="NCBI Taxonomy" id="1291555"/>
    <lineage>
        <taxon>Bacteria</taxon>
        <taxon>Bacillati</taxon>
        <taxon>Actinomycetota</taxon>
        <taxon>Actinomycetes</taxon>
        <taxon>Streptosporangiales</taxon>
        <taxon>Streptosporangiaceae</taxon>
        <taxon>Nonomuraea</taxon>
    </lineage>
</organism>
<reference evidence="2" key="1">
    <citation type="journal article" date="2019" name="Int. J. Syst. Evol. Microbiol.">
        <title>The Global Catalogue of Microorganisms (GCM) 10K type strain sequencing project: providing services to taxonomists for standard genome sequencing and annotation.</title>
        <authorList>
            <consortium name="The Broad Institute Genomics Platform"/>
            <consortium name="The Broad Institute Genome Sequencing Center for Infectious Disease"/>
            <person name="Wu L."/>
            <person name="Ma J."/>
        </authorList>
    </citation>
    <scope>NUCLEOTIDE SEQUENCE [LARGE SCALE GENOMIC DNA]</scope>
    <source>
        <strain evidence="2">CGMCC 1.15399</strain>
    </source>
</reference>
<gene>
    <name evidence="1" type="ORF">ACFSJ0_09075</name>
</gene>
<protein>
    <submittedName>
        <fullName evidence="1">Uncharacterized protein</fullName>
    </submittedName>
</protein>
<comment type="caution">
    <text evidence="1">The sequence shown here is derived from an EMBL/GenBank/DDBJ whole genome shotgun (WGS) entry which is preliminary data.</text>
</comment>